<feature type="domain" description="Peptidase C3" evidence="12">
    <location>
        <begin position="1030"/>
        <end position="1259"/>
    </location>
</feature>
<evidence type="ECO:0000256" key="2">
    <source>
        <dbReference type="ARBA" id="ARBA00022679"/>
    </source>
</evidence>
<protein>
    <submittedName>
        <fullName evidence="13">Non-structural polyprotein</fullName>
    </submittedName>
</protein>
<keyword evidence="9" id="KW-0175">Coiled coil</keyword>
<feature type="domain" description="SF3 helicase" evidence="11">
    <location>
        <begin position="595"/>
        <end position="779"/>
    </location>
</feature>
<dbReference type="Pfam" id="PF00680">
    <property type="entry name" value="RdRP_1"/>
    <property type="match status" value="1"/>
</dbReference>
<dbReference type="SUPFAM" id="SSF56672">
    <property type="entry name" value="DNA/RNA polymerases"/>
    <property type="match status" value="1"/>
</dbReference>
<dbReference type="InterPro" id="IPR001205">
    <property type="entry name" value="RNA-dir_pol_C"/>
</dbReference>
<keyword evidence="1" id="KW-0645">Protease</keyword>
<evidence type="ECO:0000256" key="8">
    <source>
        <dbReference type="ARBA" id="ARBA00022953"/>
    </source>
</evidence>
<dbReference type="InterPro" id="IPR043128">
    <property type="entry name" value="Rev_trsase/Diguanyl_cyclase"/>
</dbReference>
<keyword evidence="7" id="KW-0067">ATP-binding</keyword>
<dbReference type="InterPro" id="IPR043502">
    <property type="entry name" value="DNA/RNA_pol_sf"/>
</dbReference>
<evidence type="ECO:0000256" key="3">
    <source>
        <dbReference type="ARBA" id="ARBA00022695"/>
    </source>
</evidence>
<dbReference type="PROSITE" id="PS51218">
    <property type="entry name" value="SF3_HELICASE_2"/>
    <property type="match status" value="1"/>
</dbReference>
<evidence type="ECO:0000256" key="7">
    <source>
        <dbReference type="ARBA" id="ARBA00022840"/>
    </source>
</evidence>
<evidence type="ECO:0000256" key="5">
    <source>
        <dbReference type="ARBA" id="ARBA00022801"/>
    </source>
</evidence>
<organism evidence="13">
    <name type="scientific">Crocidura shantungensis ribovirus 1</name>
    <dbReference type="NCBI Taxonomy" id="3139529"/>
    <lineage>
        <taxon>Viruses</taxon>
        <taxon>Riboviria</taxon>
    </lineage>
</organism>
<keyword evidence="3" id="KW-0548">Nucleotidyltransferase</keyword>
<keyword evidence="4" id="KW-0547">Nucleotide-binding</keyword>
<feature type="domain" description="RdRp catalytic" evidence="10">
    <location>
        <begin position="1539"/>
        <end position="1676"/>
    </location>
</feature>
<proteinExistence type="predicted"/>
<dbReference type="GO" id="GO:0039694">
    <property type="term" value="P:viral RNA genome replication"/>
    <property type="evidence" value="ECO:0007669"/>
    <property type="project" value="InterPro"/>
</dbReference>
<evidence type="ECO:0000313" key="13">
    <source>
        <dbReference type="EMBL" id="WZI33427.1"/>
    </source>
</evidence>
<evidence type="ECO:0000256" key="6">
    <source>
        <dbReference type="ARBA" id="ARBA00022807"/>
    </source>
</evidence>
<evidence type="ECO:0000259" key="12">
    <source>
        <dbReference type="PROSITE" id="PS51874"/>
    </source>
</evidence>
<accession>A0AB38ZK48</accession>
<dbReference type="InterPro" id="IPR007094">
    <property type="entry name" value="RNA-dir_pol_PSvirus"/>
</dbReference>
<reference evidence="13" key="1">
    <citation type="journal article" date="2024" name="NPJ Biofilms Microbiomes">
        <title>Decoding the RNA viromes in shrew lungs along the eastern coast of China.</title>
        <authorList>
            <person name="Zhang J.T."/>
            <person name="Hu Z.Y."/>
            <person name="Tang F."/>
            <person name="Liu Y.T."/>
            <person name="Tan W.L."/>
            <person name="Ma X.F."/>
            <person name="Zhang Y.F."/>
            <person name="Si G.Q."/>
            <person name="Zhang L."/>
            <person name="Zhang M.Q."/>
            <person name="Peng C."/>
            <person name="Fu B.K."/>
            <person name="Fang L.Q."/>
            <person name="Zhang X.A."/>
            <person name="Liu W."/>
        </authorList>
    </citation>
    <scope>NUCLEOTIDE SEQUENCE</scope>
    <source>
        <strain evidence="13">Ribo_4</strain>
    </source>
</reference>
<name>A0AB38ZK48_9VIRU</name>
<dbReference type="PROSITE" id="PS50507">
    <property type="entry name" value="RDRP_SSRNA_POS"/>
    <property type="match status" value="1"/>
</dbReference>
<keyword evidence="6" id="KW-0788">Thiol protease</keyword>
<dbReference type="SUPFAM" id="SSF52540">
    <property type="entry name" value="P-loop containing nucleoside triphosphate hydrolases"/>
    <property type="match status" value="1"/>
</dbReference>
<dbReference type="GO" id="GO:0006351">
    <property type="term" value="P:DNA-templated transcription"/>
    <property type="evidence" value="ECO:0007669"/>
    <property type="project" value="InterPro"/>
</dbReference>
<dbReference type="InterPro" id="IPR009003">
    <property type="entry name" value="Peptidase_S1_PA"/>
</dbReference>
<evidence type="ECO:0000259" key="11">
    <source>
        <dbReference type="PROSITE" id="PS51218"/>
    </source>
</evidence>
<dbReference type="PROSITE" id="PS51874">
    <property type="entry name" value="PCV_3C_PRO"/>
    <property type="match status" value="1"/>
</dbReference>
<keyword evidence="2" id="KW-0808">Transferase</keyword>
<reference evidence="13" key="2">
    <citation type="submission" date="2024-01" db="EMBL/GenBank/DDBJ databases">
        <authorList>
            <person name="Zhang X.-A."/>
            <person name="Zhang J.-T."/>
            <person name="Hu Z.-Y."/>
            <person name="Liu W."/>
        </authorList>
    </citation>
    <scope>NUCLEOTIDE SEQUENCE</scope>
    <source>
        <strain evidence="13">Ribo_4</strain>
    </source>
</reference>
<dbReference type="EMBL" id="PP272697">
    <property type="protein sequence ID" value="WZI33427.1"/>
    <property type="molecule type" value="Viral_cRNA"/>
</dbReference>
<dbReference type="Gene3D" id="3.30.70.270">
    <property type="match status" value="1"/>
</dbReference>
<dbReference type="GO" id="GO:0003968">
    <property type="term" value="F:RNA-directed RNA polymerase activity"/>
    <property type="evidence" value="ECO:0007669"/>
    <property type="project" value="InterPro"/>
</dbReference>
<feature type="coiled-coil region" evidence="9">
    <location>
        <begin position="989"/>
        <end position="1016"/>
    </location>
</feature>
<dbReference type="InterPro" id="IPR000605">
    <property type="entry name" value="Helicase_SF3_ssDNA/RNA_vir"/>
</dbReference>
<evidence type="ECO:0000256" key="4">
    <source>
        <dbReference type="ARBA" id="ARBA00022741"/>
    </source>
</evidence>
<keyword evidence="8" id="KW-0693">Viral RNA replication</keyword>
<evidence type="ECO:0000256" key="9">
    <source>
        <dbReference type="SAM" id="Coils"/>
    </source>
</evidence>
<evidence type="ECO:0000259" key="10">
    <source>
        <dbReference type="PROSITE" id="PS50507"/>
    </source>
</evidence>
<dbReference type="Pfam" id="PF00910">
    <property type="entry name" value="RNA_helicase"/>
    <property type="match status" value="1"/>
</dbReference>
<dbReference type="InterPro" id="IPR027417">
    <property type="entry name" value="P-loop_NTPase"/>
</dbReference>
<dbReference type="GO" id="GO:0006508">
    <property type="term" value="P:proteolysis"/>
    <property type="evidence" value="ECO:0007669"/>
    <property type="project" value="UniProtKB-KW"/>
</dbReference>
<dbReference type="SUPFAM" id="SSF50494">
    <property type="entry name" value="Trypsin-like serine proteases"/>
    <property type="match status" value="1"/>
</dbReference>
<dbReference type="GO" id="GO:0005524">
    <property type="term" value="F:ATP binding"/>
    <property type="evidence" value="ECO:0007669"/>
    <property type="project" value="UniProtKB-KW"/>
</dbReference>
<dbReference type="GO" id="GO:0004197">
    <property type="term" value="F:cysteine-type endopeptidase activity"/>
    <property type="evidence" value="ECO:0007669"/>
    <property type="project" value="InterPro"/>
</dbReference>
<dbReference type="GO" id="GO:0003723">
    <property type="term" value="F:RNA binding"/>
    <property type="evidence" value="ECO:0007669"/>
    <property type="project" value="InterPro"/>
</dbReference>
<dbReference type="InterPro" id="IPR014759">
    <property type="entry name" value="Helicase_SF3_ssRNA_vir"/>
</dbReference>
<dbReference type="InterPro" id="IPR044067">
    <property type="entry name" value="PCV_3C_PRO"/>
</dbReference>
<dbReference type="GO" id="GO:0003724">
    <property type="term" value="F:RNA helicase activity"/>
    <property type="evidence" value="ECO:0007669"/>
    <property type="project" value="InterPro"/>
</dbReference>
<keyword evidence="5" id="KW-0378">Hydrolase</keyword>
<evidence type="ECO:0000256" key="1">
    <source>
        <dbReference type="ARBA" id="ARBA00022670"/>
    </source>
</evidence>
<sequence length="1811" mass="208743">MDNCILTKPQKQKQLLKRRFTQSTDGIEYCYGNTGNKLIMRHGQIYISLNGLTIDLISEIRCNNSREFKEALWIFIEMSYYVRNTQDLYDLELQWIDLISTIGLPMDWWEDGYKIQLRSGAHATIPRLNFNLDLKIAMGLNYDFVEVARTMLGTAMYLHSADIYMYPNFYQSLKMEMSQRTIKHRKHGYLAYSPFTTKHHRFCGCEWCEDNKKRIVNVYDIFHNCQIFGERPLKAMLVFESMDELDYERVGKSLFDLAYVCYIQHGDRTRIKYQRGRTQSWLWQDIYNTLLHPKIDVDKMTGFFERAKHFLNDEPSVQSMPDMYGFNEIIEILLSEPSVQSWWNGKFEHVLNLSDSSFKRIQFLLDKFVMTFERMAANVMSKVAHVFKICMITFLTFGLTYMLLTKGVPTTVATASALLVLKVLVPDITKCVKDRFLGPRVQSLEEEHESIFAILTRYMIETLVNPGKRVCDVWKSPIADLFIKRMAYFGDNRVKDGFEFFKEFFDELVTGFKRFLFVGILGTATPEDFLSERAPHQKWMDEVQKLQQSRTSGTLRYNELLADQLNAMYKQGNIYMQSRLYRKDYDKIRSHLITLLRIMEVCSSKIISPGSVRNPPVTIIFTGETGEGKSSLCYPFALSLLKRIFDREDPERSATLIHNWKQSIYVRASEQEFWDGYCGQFITMFDDFGQRVDSASNPSIELFEVIRGSNMFAFPLHMAQLEDKATTNFTSKIIIASSNLDKIKTESLNYPDALYRRFNICVKVQRIDKTKTEFDENNYRYQLFDMVRGVPGDMLTFEQLLERADSSYVNNKEFLNSISGWIARRLAPGEPVVQSLEETIEQVAYKCALEQEQLRRREERLKREAVRIQIKPISHCLVDGEFGLAWRKLKFKFMSSPTTSSWSSLTRLSNKFRFVGTESMSLGEKLKSKFELDPADIDVWWSNVRRMNDWALRLLKLLGLASVIAGGLYMGYSIYQSLLGGEQKPGRDKAEKNRILEKLRNEREKNEKIMDAIKENGTNELVAYVQSIVDANSEEVLSSVVKRNYYKLLCVVNGKDEVIGSTLFLKGQIALMNEHFKLSFDHFLKQDRDAKLKFVSHAGTKKFTCYLRDLKFKSYGNSFSSDLPSNDAMTVEIKEAYRHHDITPQFVERHQMSKVKYLDVKLPLLVYADGGEPQMIIKYAPGDTYSKWVNDPTPAYCGTEKRVHYVAGWEYFLETRNKDCGAPLIIRNSKIGPGKIVGIHSNGTPSGKGFCPALFREDIEDMLKPYGDIITMEVYSQVTEQETLKYPECEFEEIGKVEKPVFANSKTKIRKSPVYECFGPAKTKPCALHTVIVDGERFDPREYRTRKLGKPNTPIPEPFVKRAKKTVSDFVCGVLIANKSRLTPDIRMKYTYSETVKGIPGERFINSVKRTTSMGYPFVLSGMTRFDVWGRNDEYDLTRPESKKMEESMNNILREAEQGRGIPAIFVQTLKDERKPLKKAHQTRQFSAGPLDYLLACKNKFQGVVAAIETCKNECGISVGTNPYSDYGSIARLLLKNGNRIGAGDFSGFDASQNREMLEAATEVLIDVAVKVLDADKVDVMQMRTLMESLLASYQLSHDHLVRWTHSLPSGHFLTAIVNSIFSLIVITACYDLALYKRDNQFVNVLMLSKLFRDGFVVAYGDDHLICFPLDTIGIFNELTMPDLMSFFGMEYTLESKEGVASQPFRLLKDVTYLKRGFRHDNELHSYCAPLALDTVLETPYWNKGVADAKGQAIENLEHSLLELSLHDEGTWDTWFPKIHEVLVEKLNFFTNYNDYRSTQLIAVSLDDPYA</sequence>